<dbReference type="Proteomes" id="UP000708208">
    <property type="component" value="Unassembled WGS sequence"/>
</dbReference>
<reference evidence="1" key="1">
    <citation type="submission" date="2021-06" db="EMBL/GenBank/DDBJ databases">
        <authorList>
            <person name="Hodson N. C."/>
            <person name="Mongue J. A."/>
            <person name="Jaron S. K."/>
        </authorList>
    </citation>
    <scope>NUCLEOTIDE SEQUENCE</scope>
</reference>
<dbReference type="AlphaFoldDB" id="A0A8J2KWL6"/>
<evidence type="ECO:0000313" key="1">
    <source>
        <dbReference type="EMBL" id="CAG7822871.1"/>
    </source>
</evidence>
<comment type="caution">
    <text evidence="1">The sequence shown here is derived from an EMBL/GenBank/DDBJ whole genome shotgun (WGS) entry which is preliminary data.</text>
</comment>
<proteinExistence type="predicted"/>
<evidence type="ECO:0000313" key="2">
    <source>
        <dbReference type="Proteomes" id="UP000708208"/>
    </source>
</evidence>
<name>A0A8J2KWL6_9HEXA</name>
<sequence length="109" mass="12243">ARSFLSLLSNGSTSSSIGTHPLIARFLRGVSKTRPPCPRYNTTWDPANVLTFLESLEPLEDLPIQKLAYKVIGLMSLATAHRVQTFSLIHLDEISHKEQVFAMRQLPLR</sequence>
<protein>
    <submittedName>
        <fullName evidence="1">Uncharacterized protein</fullName>
    </submittedName>
</protein>
<feature type="non-terminal residue" evidence="1">
    <location>
        <position position="1"/>
    </location>
</feature>
<dbReference type="PANTHER" id="PTHR35617:SF3">
    <property type="entry name" value="CORE-BINDING (CB) DOMAIN-CONTAINING PROTEIN"/>
    <property type="match status" value="1"/>
</dbReference>
<organism evidence="1 2">
    <name type="scientific">Allacma fusca</name>
    <dbReference type="NCBI Taxonomy" id="39272"/>
    <lineage>
        <taxon>Eukaryota</taxon>
        <taxon>Metazoa</taxon>
        <taxon>Ecdysozoa</taxon>
        <taxon>Arthropoda</taxon>
        <taxon>Hexapoda</taxon>
        <taxon>Collembola</taxon>
        <taxon>Symphypleona</taxon>
        <taxon>Sminthuridae</taxon>
        <taxon>Allacma</taxon>
    </lineage>
</organism>
<gene>
    <name evidence="1" type="ORF">AFUS01_LOCUS33118</name>
</gene>
<dbReference type="EMBL" id="CAJVCH010527712">
    <property type="protein sequence ID" value="CAG7822871.1"/>
    <property type="molecule type" value="Genomic_DNA"/>
</dbReference>
<keyword evidence="2" id="KW-1185">Reference proteome</keyword>
<dbReference type="PANTHER" id="PTHR35617">
    <property type="entry name" value="PHAGE_INTEGRASE DOMAIN-CONTAINING PROTEIN"/>
    <property type="match status" value="1"/>
</dbReference>
<dbReference type="OrthoDB" id="6769862at2759"/>
<accession>A0A8J2KWL6</accession>